<dbReference type="Proteomes" id="UP001291623">
    <property type="component" value="Unassembled WGS sequence"/>
</dbReference>
<feature type="signal peptide" evidence="1">
    <location>
        <begin position="1"/>
        <end position="25"/>
    </location>
</feature>
<evidence type="ECO:0000256" key="1">
    <source>
        <dbReference type="SAM" id="SignalP"/>
    </source>
</evidence>
<keyword evidence="1" id="KW-0732">Signal</keyword>
<proteinExistence type="predicted"/>
<gene>
    <name evidence="2" type="ORF">RND71_030559</name>
</gene>
<keyword evidence="3" id="KW-1185">Reference proteome</keyword>
<protein>
    <submittedName>
        <fullName evidence="2">Uncharacterized protein</fullName>
    </submittedName>
</protein>
<dbReference type="AlphaFoldDB" id="A0AAE1RHP9"/>
<evidence type="ECO:0000313" key="3">
    <source>
        <dbReference type="Proteomes" id="UP001291623"/>
    </source>
</evidence>
<comment type="caution">
    <text evidence="2">The sequence shown here is derived from an EMBL/GenBank/DDBJ whole genome shotgun (WGS) entry which is preliminary data.</text>
</comment>
<evidence type="ECO:0000313" key="2">
    <source>
        <dbReference type="EMBL" id="KAK4351246.1"/>
    </source>
</evidence>
<dbReference type="EMBL" id="JAVYJV010000016">
    <property type="protein sequence ID" value="KAK4351246.1"/>
    <property type="molecule type" value="Genomic_DNA"/>
</dbReference>
<reference evidence="2" key="1">
    <citation type="submission" date="2023-12" db="EMBL/GenBank/DDBJ databases">
        <title>Genome assembly of Anisodus tanguticus.</title>
        <authorList>
            <person name="Wang Y.-J."/>
        </authorList>
    </citation>
    <scope>NUCLEOTIDE SEQUENCE</scope>
    <source>
        <strain evidence="2">KB-2021</strain>
        <tissue evidence="2">Leaf</tissue>
    </source>
</reference>
<organism evidence="2 3">
    <name type="scientific">Anisodus tanguticus</name>
    <dbReference type="NCBI Taxonomy" id="243964"/>
    <lineage>
        <taxon>Eukaryota</taxon>
        <taxon>Viridiplantae</taxon>
        <taxon>Streptophyta</taxon>
        <taxon>Embryophyta</taxon>
        <taxon>Tracheophyta</taxon>
        <taxon>Spermatophyta</taxon>
        <taxon>Magnoliopsida</taxon>
        <taxon>eudicotyledons</taxon>
        <taxon>Gunneridae</taxon>
        <taxon>Pentapetalae</taxon>
        <taxon>asterids</taxon>
        <taxon>lamiids</taxon>
        <taxon>Solanales</taxon>
        <taxon>Solanaceae</taxon>
        <taxon>Solanoideae</taxon>
        <taxon>Hyoscyameae</taxon>
        <taxon>Anisodus</taxon>
    </lineage>
</organism>
<accession>A0AAE1RHP9</accession>
<name>A0AAE1RHP9_9SOLA</name>
<feature type="chain" id="PRO_5041997656" evidence="1">
    <location>
        <begin position="26"/>
        <end position="185"/>
    </location>
</feature>
<sequence length="185" mass="21674">MKTKASTMLFLVLFLFLFLLHLGDASRDSFGGWASPMTKFNRHTDQISGEIKTTEDYAGDHNVFDDVYRQHEDIPSPGMVSWRAKRRTETVFYDTISLIINLDNSLKSKDPRNHKDVVIIMIGSPNDFEMDTRFLALRERKRERENPLGEPKNWWKKIEYGVVNIEEEFQPKGEIIQMKKANQYL</sequence>